<evidence type="ECO:0000256" key="5">
    <source>
        <dbReference type="ARBA" id="ARBA00037900"/>
    </source>
</evidence>
<dbReference type="EMBL" id="JBBPHU010000009">
    <property type="protein sequence ID" value="KAK7513887.1"/>
    <property type="molecule type" value="Genomic_DNA"/>
</dbReference>
<evidence type="ECO:0000256" key="3">
    <source>
        <dbReference type="ARBA" id="ARBA00022723"/>
    </source>
</evidence>
<keyword evidence="3" id="KW-0479">Metal-binding</keyword>
<dbReference type="CDD" id="cd01011">
    <property type="entry name" value="nicotinamidase"/>
    <property type="match status" value="1"/>
</dbReference>
<dbReference type="SUPFAM" id="SSF52499">
    <property type="entry name" value="Isochorismatase-like hydrolases"/>
    <property type="match status" value="1"/>
</dbReference>
<comment type="similarity">
    <text evidence="1">Belongs to the isochorismatase family.</text>
</comment>
<evidence type="ECO:0000259" key="8">
    <source>
        <dbReference type="Pfam" id="PF00857"/>
    </source>
</evidence>
<name>A0ABR1KGM1_9PEZI</name>
<sequence>MANGSRDTSFVPALLVVDVQEDFCPPNGALAVPNSHRVVTPINALLRLPFALKVATKDFHPPSHISFASNHAPPNNVPFASSVTIVNPLNASETYSSRLWPPHCVQGTPGAELLPELDAAALDAVVEKGQDDRVEMYSAFADPFRAPCVAKSGLEERLKEHGITDVFVTGLAMDYCVRYTAEDAAERGWRTWVLEEATKAVDPDKWDQVKQEMEAKGVQFASVDGEEVGRVKALTGKDKTRLHERISRAEL</sequence>
<keyword evidence="10" id="KW-1185">Reference proteome</keyword>
<comment type="caution">
    <text evidence="9">The sequence shown here is derived from an EMBL/GenBank/DDBJ whole genome shotgun (WGS) entry which is preliminary data.</text>
</comment>
<dbReference type="Gene3D" id="3.40.50.850">
    <property type="entry name" value="Isochorismatase-like"/>
    <property type="match status" value="1"/>
</dbReference>
<comment type="pathway">
    <text evidence="5">Cofactor biosynthesis; nicotinate biosynthesis; nicotinate from nicotinamide: step 1/1.</text>
</comment>
<keyword evidence="4" id="KW-0378">Hydrolase</keyword>
<keyword evidence="2" id="KW-0662">Pyridine nucleotide biosynthesis</keyword>
<feature type="domain" description="Isochorismatase-like" evidence="8">
    <location>
        <begin position="13"/>
        <end position="222"/>
    </location>
</feature>
<dbReference type="InterPro" id="IPR052347">
    <property type="entry name" value="Isochorismatase_Nicotinamidase"/>
</dbReference>
<evidence type="ECO:0000256" key="6">
    <source>
        <dbReference type="ARBA" id="ARBA00039017"/>
    </source>
</evidence>
<accession>A0ABR1KGM1</accession>
<dbReference type="Pfam" id="PF00857">
    <property type="entry name" value="Isochorismatase"/>
    <property type="match status" value="1"/>
</dbReference>
<protein>
    <recommendedName>
        <fullName evidence="6">nicotinamidase</fullName>
        <ecNumber evidence="6">3.5.1.19</ecNumber>
    </recommendedName>
    <alternativeName>
        <fullName evidence="7">Nicotinamide deamidase</fullName>
    </alternativeName>
</protein>
<dbReference type="Proteomes" id="UP001363622">
    <property type="component" value="Unassembled WGS sequence"/>
</dbReference>
<evidence type="ECO:0000313" key="9">
    <source>
        <dbReference type="EMBL" id="KAK7513887.1"/>
    </source>
</evidence>
<dbReference type="InterPro" id="IPR036380">
    <property type="entry name" value="Isochorismatase-like_sf"/>
</dbReference>
<reference evidence="9 10" key="1">
    <citation type="submission" date="2024-04" db="EMBL/GenBank/DDBJ databases">
        <title>Phyllosticta paracitricarpa is synonymous to the EU quarantine fungus P. citricarpa based on phylogenomic analyses.</title>
        <authorList>
            <consortium name="Lawrence Berkeley National Laboratory"/>
            <person name="Van Ingen-Buijs V.A."/>
            <person name="Van Westerhoven A.C."/>
            <person name="Haridas S."/>
            <person name="Skiadas P."/>
            <person name="Martin F."/>
            <person name="Groenewald J.Z."/>
            <person name="Crous P.W."/>
            <person name="Seidl M.F."/>
        </authorList>
    </citation>
    <scope>NUCLEOTIDE SEQUENCE [LARGE SCALE GENOMIC DNA]</scope>
    <source>
        <strain evidence="9 10">CBS 123371</strain>
    </source>
</reference>
<evidence type="ECO:0000313" key="10">
    <source>
        <dbReference type="Proteomes" id="UP001363622"/>
    </source>
</evidence>
<evidence type="ECO:0000256" key="7">
    <source>
        <dbReference type="ARBA" id="ARBA00043224"/>
    </source>
</evidence>
<organism evidence="9 10">
    <name type="scientific">Phyllosticta citriasiana</name>
    <dbReference type="NCBI Taxonomy" id="595635"/>
    <lineage>
        <taxon>Eukaryota</taxon>
        <taxon>Fungi</taxon>
        <taxon>Dikarya</taxon>
        <taxon>Ascomycota</taxon>
        <taxon>Pezizomycotina</taxon>
        <taxon>Dothideomycetes</taxon>
        <taxon>Dothideomycetes incertae sedis</taxon>
        <taxon>Botryosphaeriales</taxon>
        <taxon>Phyllostictaceae</taxon>
        <taxon>Phyllosticta</taxon>
    </lineage>
</organism>
<gene>
    <name evidence="9" type="ORF">IWZ03DRAFT_243850</name>
</gene>
<evidence type="ECO:0000256" key="2">
    <source>
        <dbReference type="ARBA" id="ARBA00022642"/>
    </source>
</evidence>
<dbReference type="InterPro" id="IPR000868">
    <property type="entry name" value="Isochorismatase-like_dom"/>
</dbReference>
<dbReference type="PANTHER" id="PTHR11080:SF2">
    <property type="entry name" value="LD05707P"/>
    <property type="match status" value="1"/>
</dbReference>
<dbReference type="PANTHER" id="PTHR11080">
    <property type="entry name" value="PYRAZINAMIDASE/NICOTINAMIDASE"/>
    <property type="match status" value="1"/>
</dbReference>
<dbReference type="EC" id="3.5.1.19" evidence="6"/>
<evidence type="ECO:0000256" key="4">
    <source>
        <dbReference type="ARBA" id="ARBA00022801"/>
    </source>
</evidence>
<evidence type="ECO:0000256" key="1">
    <source>
        <dbReference type="ARBA" id="ARBA00006336"/>
    </source>
</evidence>
<proteinExistence type="inferred from homology"/>